<dbReference type="Gene3D" id="3.40.190.10">
    <property type="entry name" value="Periplasmic binding protein-like II"/>
    <property type="match status" value="2"/>
</dbReference>
<dbReference type="RefSeq" id="WP_116607365.1">
    <property type="nucleotide sequence ID" value="NZ_JAVDXT010000004.1"/>
</dbReference>
<evidence type="ECO:0000313" key="3">
    <source>
        <dbReference type="EMBL" id="MDR7379075.1"/>
    </source>
</evidence>
<dbReference type="PANTHER" id="PTHR38834:SF3">
    <property type="entry name" value="SOLUTE-BINDING PROTEIN FAMILY 3_N-TERMINAL DOMAIN-CONTAINING PROTEIN"/>
    <property type="match status" value="1"/>
</dbReference>
<dbReference type="Proteomes" id="UP001180487">
    <property type="component" value="Unassembled WGS sequence"/>
</dbReference>
<gene>
    <name evidence="3" type="ORF">J2X19_003769</name>
</gene>
<feature type="signal peptide" evidence="1">
    <location>
        <begin position="1"/>
        <end position="28"/>
    </location>
</feature>
<organism evidence="3 4">
    <name type="scientific">Rhodoferax ferrireducens</name>
    <dbReference type="NCBI Taxonomy" id="192843"/>
    <lineage>
        <taxon>Bacteria</taxon>
        <taxon>Pseudomonadati</taxon>
        <taxon>Pseudomonadota</taxon>
        <taxon>Betaproteobacteria</taxon>
        <taxon>Burkholderiales</taxon>
        <taxon>Comamonadaceae</taxon>
        <taxon>Rhodoferax</taxon>
    </lineage>
</organism>
<proteinExistence type="predicted"/>
<dbReference type="PANTHER" id="PTHR38834">
    <property type="entry name" value="PERIPLASMIC SUBSTRATE BINDING PROTEIN FAMILY 3"/>
    <property type="match status" value="1"/>
</dbReference>
<protein>
    <submittedName>
        <fullName evidence="3">Polar amino acid transport system substrate-binding protein</fullName>
    </submittedName>
</protein>
<dbReference type="SUPFAM" id="SSF53850">
    <property type="entry name" value="Periplasmic binding protein-like II"/>
    <property type="match status" value="1"/>
</dbReference>
<dbReference type="Pfam" id="PF00497">
    <property type="entry name" value="SBP_bac_3"/>
    <property type="match status" value="1"/>
</dbReference>
<reference evidence="3 4" key="1">
    <citation type="submission" date="2023-07" db="EMBL/GenBank/DDBJ databases">
        <title>Sorghum-associated microbial communities from plants grown in Nebraska, USA.</title>
        <authorList>
            <person name="Schachtman D."/>
        </authorList>
    </citation>
    <scope>NUCLEOTIDE SEQUENCE [LARGE SCALE GENOMIC DNA]</scope>
    <source>
        <strain evidence="3 4">BE313</strain>
    </source>
</reference>
<feature type="chain" id="PRO_5045332114" evidence="1">
    <location>
        <begin position="29"/>
        <end position="255"/>
    </location>
</feature>
<name>A0ABU2CCJ8_9BURK</name>
<dbReference type="EMBL" id="JAVDXT010000004">
    <property type="protein sequence ID" value="MDR7379075.1"/>
    <property type="molecule type" value="Genomic_DNA"/>
</dbReference>
<feature type="domain" description="Solute-binding protein family 3/N-terminal" evidence="2">
    <location>
        <begin position="31"/>
        <end position="255"/>
    </location>
</feature>
<evidence type="ECO:0000313" key="4">
    <source>
        <dbReference type="Proteomes" id="UP001180487"/>
    </source>
</evidence>
<keyword evidence="1" id="KW-0732">Signal</keyword>
<comment type="caution">
    <text evidence="3">The sequence shown here is derived from an EMBL/GenBank/DDBJ whole genome shotgun (WGS) entry which is preliminary data.</text>
</comment>
<sequence length="255" mass="28698">MILSGFATSARRTFVLLGLCACALPSWAVETVKILTEEYPPFNYTDKGKITGLGTEVVQAVLKEINMEGQFQSVPWARAYETAQNSDSVLIYSMNRSKEREKLFKWVGQITPTDFYLFSLKSRHIQLADLESAKSLQIGTVNQDIGEQFLASQGFVLGRNLQSSSKYELNYEKLKLGRVDLWVMNELGAYFMSRQAGDDPAQMLHKALRIPELSGGGNYMAFGLKTPDALVERFRKGLEAIKKNGTYDALQKKWL</sequence>
<evidence type="ECO:0000259" key="2">
    <source>
        <dbReference type="SMART" id="SM00062"/>
    </source>
</evidence>
<dbReference type="InterPro" id="IPR001638">
    <property type="entry name" value="Solute-binding_3/MltF_N"/>
</dbReference>
<accession>A0ABU2CCJ8</accession>
<dbReference type="SMART" id="SM00062">
    <property type="entry name" value="PBPb"/>
    <property type="match status" value="1"/>
</dbReference>
<keyword evidence="4" id="KW-1185">Reference proteome</keyword>
<evidence type="ECO:0000256" key="1">
    <source>
        <dbReference type="SAM" id="SignalP"/>
    </source>
</evidence>